<sequence>MNESFQHMGDNQDQGNSSRFYTSKPSLQTFSIMKNTQYNKPFRQDDCTSHSPCMLENQTFQHVQPTFQNDFFSKKSTVGRKKHHGSNDVTLLEQQAHRCHVSAYDYYDDVQTRTRGEKNKKELVADNDSNDQTTDTSFKNCSFSPTPGRFNLNDVEGDLPADFPDFSPLPYDEYANASNNNGQTMPPQQHYAASNDVKRQKTHEMANKPTLGLPTFSRRSNYVTFLKEPYHTQEGNVPVHHDEQSIIPHLQEERNKQQQQHEYLPATLNFPYKDFVASTNNKTNESHLQLWCDEEEQSRLEKHFNPKWQFEFFSKFYTAGAAPETPAIFGPSKPSSSKETKNAVRNNGTRTSEENDEIVFVSTTSNTCKNPSPYHIIPKKQRKDHSNDPRNETVRSPSASSDILSHHSTLLEQTAMKLSAAMDDTDKTRDIIARIEMEMQVNRDEILKERIAYVANSSQSIKATSEFEKT</sequence>
<proteinExistence type="predicted"/>
<keyword evidence="3" id="KW-1185">Reference proteome</keyword>
<gene>
    <name evidence="2" type="ORF">CTEN210_10238</name>
</gene>
<comment type="caution">
    <text evidence="2">The sequence shown here is derived from an EMBL/GenBank/DDBJ whole genome shotgun (WGS) entry which is preliminary data.</text>
</comment>
<feature type="compositionally biased region" description="Basic and acidic residues" evidence="1">
    <location>
        <begin position="196"/>
        <end position="206"/>
    </location>
</feature>
<evidence type="ECO:0000313" key="3">
    <source>
        <dbReference type="Proteomes" id="UP001054902"/>
    </source>
</evidence>
<protein>
    <submittedName>
        <fullName evidence="2">Uncharacterized protein</fullName>
    </submittedName>
</protein>
<evidence type="ECO:0000256" key="1">
    <source>
        <dbReference type="SAM" id="MobiDB-lite"/>
    </source>
</evidence>
<feature type="compositionally biased region" description="Polar residues" evidence="1">
    <location>
        <begin position="361"/>
        <end position="370"/>
    </location>
</feature>
<feature type="region of interest" description="Disordered" evidence="1">
    <location>
        <begin position="1"/>
        <end position="22"/>
    </location>
</feature>
<name>A0AAD3H7S1_9STRA</name>
<dbReference type="EMBL" id="BLLK01000047">
    <property type="protein sequence ID" value="GFH53762.1"/>
    <property type="molecule type" value="Genomic_DNA"/>
</dbReference>
<feature type="compositionally biased region" description="Polar residues" evidence="1">
    <location>
        <begin position="176"/>
        <end position="187"/>
    </location>
</feature>
<accession>A0AAD3H7S1</accession>
<feature type="compositionally biased region" description="Polar residues" evidence="1">
    <location>
        <begin position="394"/>
        <end position="404"/>
    </location>
</feature>
<feature type="region of interest" description="Disordered" evidence="1">
    <location>
        <begin position="176"/>
        <end position="213"/>
    </location>
</feature>
<organism evidence="2 3">
    <name type="scientific">Chaetoceros tenuissimus</name>
    <dbReference type="NCBI Taxonomy" id="426638"/>
    <lineage>
        <taxon>Eukaryota</taxon>
        <taxon>Sar</taxon>
        <taxon>Stramenopiles</taxon>
        <taxon>Ochrophyta</taxon>
        <taxon>Bacillariophyta</taxon>
        <taxon>Coscinodiscophyceae</taxon>
        <taxon>Chaetocerotophycidae</taxon>
        <taxon>Chaetocerotales</taxon>
        <taxon>Chaetocerotaceae</taxon>
        <taxon>Chaetoceros</taxon>
    </lineage>
</organism>
<dbReference type="Proteomes" id="UP001054902">
    <property type="component" value="Unassembled WGS sequence"/>
</dbReference>
<feature type="compositionally biased region" description="Basic and acidic residues" evidence="1">
    <location>
        <begin position="384"/>
        <end position="393"/>
    </location>
</feature>
<dbReference type="AlphaFoldDB" id="A0AAD3H7S1"/>
<evidence type="ECO:0000313" key="2">
    <source>
        <dbReference type="EMBL" id="GFH53762.1"/>
    </source>
</evidence>
<reference evidence="2 3" key="1">
    <citation type="journal article" date="2021" name="Sci. Rep.">
        <title>The genome of the diatom Chaetoceros tenuissimus carries an ancient integrated fragment of an extant virus.</title>
        <authorList>
            <person name="Hongo Y."/>
            <person name="Kimura K."/>
            <person name="Takaki Y."/>
            <person name="Yoshida Y."/>
            <person name="Baba S."/>
            <person name="Kobayashi G."/>
            <person name="Nagasaki K."/>
            <person name="Hano T."/>
            <person name="Tomaru Y."/>
        </authorList>
    </citation>
    <scope>NUCLEOTIDE SEQUENCE [LARGE SCALE GENOMIC DNA]</scope>
    <source>
        <strain evidence="2 3">NIES-3715</strain>
    </source>
</reference>
<feature type="region of interest" description="Disordered" evidence="1">
    <location>
        <begin position="327"/>
        <end position="404"/>
    </location>
</feature>